<feature type="domain" description="Kinesin motor" evidence="6">
    <location>
        <begin position="148"/>
        <end position="184"/>
    </location>
</feature>
<feature type="region of interest" description="Disordered" evidence="5">
    <location>
        <begin position="503"/>
        <end position="537"/>
    </location>
</feature>
<dbReference type="RefSeq" id="XP_013233623.1">
    <property type="nucleotide sequence ID" value="XM_013378169.1"/>
</dbReference>
<feature type="binding site" evidence="3">
    <location>
        <begin position="56"/>
        <end position="63"/>
    </location>
    <ligand>
        <name>ATP</name>
        <dbReference type="ChEBI" id="CHEBI:30616"/>
    </ligand>
</feature>
<sequence>MEAAAEALQLEAADAPKLERVRVAVRATQAEVYRDLASDIVESVMEGFNGTIFAYGQTGTGKTYTMFGGEGEEKGITPRAFSAIFNSIQEASDKTFLVRASFLELYNEEATGLRNRKVGATLMNSVSSRSHSIFTLAVESEDAEGTASLGGNTRTAMVAAVVAAAAQQEETLSTLRFGSRVKKVENKPRRNKGFCEAAITLLQQQIAQLRQQLQHAEQARQLALQRSAEAANGEEMKKKIIEVEEEMKKKIIKNEEELKMKIIKNEEEMKRKLIKNEEEFKIQIQNAREEERKKGEAKSLEMQNHLRQEFEQQKHEIEKARRKAEEELKAKELEAQQFEQHRAELAAQLQAMETQLLRGKAEVKRAQQQQQELKRTQLKLEEQMKMEEQLRLERDKGLETCLFLETLVSDRAAQLKSLSNEFELLNEKFNLKENGFSKLQNKYQKDTQTLLQQVHQLQVQLRLEQTINRGFVPPEEDARIRSLAVWNEVKKEWEIPNAHLAGNEVMKAESVRDPPSALPRDGYATSDQGIPRLAEQP</sequence>
<dbReference type="PRINTS" id="PR00380">
    <property type="entry name" value="KINESINHEAVY"/>
</dbReference>
<dbReference type="GO" id="GO:0005524">
    <property type="term" value="F:ATP binding"/>
    <property type="evidence" value="ECO:0007669"/>
    <property type="project" value="UniProtKB-UniRule"/>
</dbReference>
<keyword evidence="8" id="KW-1185">Reference proteome</keyword>
<dbReference type="InterPro" id="IPR027640">
    <property type="entry name" value="Kinesin-like_fam"/>
</dbReference>
<dbReference type="OMA" id="GKYRYSN"/>
<dbReference type="InterPro" id="IPR027417">
    <property type="entry name" value="P-loop_NTPase"/>
</dbReference>
<keyword evidence="3" id="KW-0547">Nucleotide-binding</keyword>
<dbReference type="GO" id="GO:0007018">
    <property type="term" value="P:microtubule-based movement"/>
    <property type="evidence" value="ECO:0007669"/>
    <property type="project" value="InterPro"/>
</dbReference>
<evidence type="ECO:0000256" key="4">
    <source>
        <dbReference type="SAM" id="Coils"/>
    </source>
</evidence>
<comment type="similarity">
    <text evidence="3">Belongs to the TRAFAC class myosin-kinesin ATPase superfamily. Kinesin family.</text>
</comment>
<dbReference type="OrthoDB" id="331140at2759"/>
<feature type="coiled-coil region" evidence="4">
    <location>
        <begin position="252"/>
        <end position="393"/>
    </location>
</feature>
<protein>
    <submittedName>
        <fullName evidence="7">Kinesin motor domain-containing protein, putative</fullName>
    </submittedName>
</protein>
<feature type="domain" description="Kinesin motor" evidence="6">
    <location>
        <begin position="1"/>
        <end position="109"/>
    </location>
</feature>
<feature type="coiled-coil region" evidence="4">
    <location>
        <begin position="199"/>
        <end position="226"/>
    </location>
</feature>
<dbReference type="AlphaFoldDB" id="U6L0Z7"/>
<dbReference type="EMBL" id="HG675741">
    <property type="protein sequence ID" value="CDJ42873.1"/>
    <property type="molecule type" value="Genomic_DNA"/>
</dbReference>
<evidence type="ECO:0000256" key="3">
    <source>
        <dbReference type="PROSITE-ProRule" id="PRU00283"/>
    </source>
</evidence>
<dbReference type="InterPro" id="IPR036961">
    <property type="entry name" value="Kinesin_motor_dom_sf"/>
</dbReference>
<evidence type="ECO:0000256" key="1">
    <source>
        <dbReference type="ARBA" id="ARBA00023054"/>
    </source>
</evidence>
<dbReference type="GO" id="GO:0003777">
    <property type="term" value="F:microtubule motor activity"/>
    <property type="evidence" value="ECO:0007669"/>
    <property type="project" value="InterPro"/>
</dbReference>
<dbReference type="SMART" id="SM00129">
    <property type="entry name" value="KISc"/>
    <property type="match status" value="1"/>
</dbReference>
<name>U6L0Z7_EIMTE</name>
<dbReference type="Proteomes" id="UP000030747">
    <property type="component" value="Unassembled WGS sequence"/>
</dbReference>
<dbReference type="PANTHER" id="PTHR47968">
    <property type="entry name" value="CENTROMERE PROTEIN E"/>
    <property type="match status" value="1"/>
</dbReference>
<reference evidence="7" key="2">
    <citation type="submission" date="2013-10" db="EMBL/GenBank/DDBJ databases">
        <authorList>
            <person name="Aslett M."/>
        </authorList>
    </citation>
    <scope>NUCLEOTIDE SEQUENCE [LARGE SCALE GENOMIC DNA]</scope>
    <source>
        <strain evidence="7">Houghton</strain>
    </source>
</reference>
<proteinExistence type="inferred from homology"/>
<evidence type="ECO:0000259" key="6">
    <source>
        <dbReference type="PROSITE" id="PS50067"/>
    </source>
</evidence>
<dbReference type="GO" id="GO:0008017">
    <property type="term" value="F:microtubule binding"/>
    <property type="evidence" value="ECO:0007669"/>
    <property type="project" value="InterPro"/>
</dbReference>
<dbReference type="PANTHER" id="PTHR47968:SF75">
    <property type="entry name" value="CENTROMERE-ASSOCIATED PROTEIN E"/>
    <property type="match status" value="1"/>
</dbReference>
<dbReference type="VEuPathDB" id="ToxoDB:ETH2_1110000"/>
<dbReference type="VEuPathDB" id="ToxoDB:ETH_00031885"/>
<comment type="caution">
    <text evidence="3">Lacks conserved residue(s) required for the propagation of feature annotation.</text>
</comment>
<dbReference type="GeneID" id="25255443"/>
<dbReference type="InterPro" id="IPR001752">
    <property type="entry name" value="Kinesin_motor_dom"/>
</dbReference>
<evidence type="ECO:0000313" key="7">
    <source>
        <dbReference type="EMBL" id="CDJ42873.1"/>
    </source>
</evidence>
<evidence type="ECO:0000256" key="5">
    <source>
        <dbReference type="SAM" id="MobiDB-lite"/>
    </source>
</evidence>
<accession>U6L0Z7</accession>
<dbReference type="Gene3D" id="3.40.850.10">
    <property type="entry name" value="Kinesin motor domain"/>
    <property type="match status" value="3"/>
</dbReference>
<keyword evidence="2 3" id="KW-0505">Motor protein</keyword>
<keyword evidence="3" id="KW-0067">ATP-binding</keyword>
<dbReference type="PROSITE" id="PS50067">
    <property type="entry name" value="KINESIN_MOTOR_2"/>
    <property type="match status" value="2"/>
</dbReference>
<gene>
    <name evidence="7" type="ORF">ETH_00031885</name>
</gene>
<dbReference type="Pfam" id="PF00225">
    <property type="entry name" value="Kinesin"/>
    <property type="match status" value="1"/>
</dbReference>
<evidence type="ECO:0000313" key="8">
    <source>
        <dbReference type="Proteomes" id="UP000030747"/>
    </source>
</evidence>
<dbReference type="SUPFAM" id="SSF52540">
    <property type="entry name" value="P-loop containing nucleoside triphosphate hydrolases"/>
    <property type="match status" value="1"/>
</dbReference>
<reference evidence="7" key="1">
    <citation type="submission" date="2013-10" db="EMBL/GenBank/DDBJ databases">
        <title>Genomic analysis of the causative agents of coccidiosis in chickens.</title>
        <authorList>
            <person name="Reid A.J."/>
            <person name="Blake D."/>
            <person name="Billington K."/>
            <person name="Browne H."/>
            <person name="Dunn M."/>
            <person name="Hung S."/>
            <person name="Kawahara F."/>
            <person name="Miranda-Saavedra D."/>
            <person name="Mourier T."/>
            <person name="Nagra H."/>
            <person name="Otto T.D."/>
            <person name="Rawlings N."/>
            <person name="Sanchez A."/>
            <person name="Sanders M."/>
            <person name="Subramaniam C."/>
            <person name="Tay Y."/>
            <person name="Dear P."/>
            <person name="Doerig C."/>
            <person name="Gruber A."/>
            <person name="Parkinson J."/>
            <person name="Shirley M."/>
            <person name="Wan K.L."/>
            <person name="Berriman M."/>
            <person name="Tomley F."/>
            <person name="Pain A."/>
        </authorList>
    </citation>
    <scope>NUCLEOTIDE SEQUENCE [LARGE SCALE GENOMIC DNA]</scope>
    <source>
        <strain evidence="7">Houghton</strain>
    </source>
</reference>
<organism evidence="7 8">
    <name type="scientific">Eimeria tenella</name>
    <name type="common">Coccidian parasite</name>
    <dbReference type="NCBI Taxonomy" id="5802"/>
    <lineage>
        <taxon>Eukaryota</taxon>
        <taxon>Sar</taxon>
        <taxon>Alveolata</taxon>
        <taxon>Apicomplexa</taxon>
        <taxon>Conoidasida</taxon>
        <taxon>Coccidia</taxon>
        <taxon>Eucoccidiorida</taxon>
        <taxon>Eimeriorina</taxon>
        <taxon>Eimeriidae</taxon>
        <taxon>Eimeria</taxon>
    </lineage>
</organism>
<keyword evidence="1 4" id="KW-0175">Coiled coil</keyword>
<evidence type="ECO:0000256" key="2">
    <source>
        <dbReference type="ARBA" id="ARBA00023175"/>
    </source>
</evidence>